<evidence type="ECO:0000313" key="3">
    <source>
        <dbReference type="EMBL" id="SDH68795.1"/>
    </source>
</evidence>
<dbReference type="Proteomes" id="UP000199706">
    <property type="component" value="Unassembled WGS sequence"/>
</dbReference>
<reference evidence="3 4" key="1">
    <citation type="submission" date="2016-10" db="EMBL/GenBank/DDBJ databases">
        <authorList>
            <person name="de Groot N.N."/>
        </authorList>
    </citation>
    <scope>NUCLEOTIDE SEQUENCE [LARGE SCALE GENOMIC DNA]</scope>
    <source>
        <strain evidence="3 4">LMG 2247</strain>
    </source>
</reference>
<feature type="repeat" description="TPR" evidence="1">
    <location>
        <begin position="207"/>
        <end position="240"/>
    </location>
</feature>
<dbReference type="InterPro" id="IPR011990">
    <property type="entry name" value="TPR-like_helical_dom_sf"/>
</dbReference>
<name>A0A1G8EFV8_9BURK</name>
<feature type="transmembrane region" description="Helical" evidence="2">
    <location>
        <begin position="24"/>
        <end position="43"/>
    </location>
</feature>
<evidence type="ECO:0000256" key="2">
    <source>
        <dbReference type="SAM" id="Phobius"/>
    </source>
</evidence>
<evidence type="ECO:0000256" key="1">
    <source>
        <dbReference type="PROSITE-ProRule" id="PRU00339"/>
    </source>
</evidence>
<keyword evidence="2" id="KW-1133">Transmembrane helix</keyword>
<accession>A0A1G8EFV8</accession>
<dbReference type="EMBL" id="FNCJ01000012">
    <property type="protein sequence ID" value="SDH68795.1"/>
    <property type="molecule type" value="Genomic_DNA"/>
</dbReference>
<gene>
    <name evidence="3" type="ORF">SAMN05216466_11265</name>
</gene>
<dbReference type="PROSITE" id="PS50005">
    <property type="entry name" value="TPR"/>
    <property type="match status" value="1"/>
</dbReference>
<dbReference type="Gene3D" id="1.25.40.10">
    <property type="entry name" value="Tetratricopeptide repeat domain"/>
    <property type="match status" value="1"/>
</dbReference>
<keyword evidence="2" id="KW-0812">Transmembrane</keyword>
<dbReference type="SUPFAM" id="SSF48452">
    <property type="entry name" value="TPR-like"/>
    <property type="match status" value="1"/>
</dbReference>
<dbReference type="OrthoDB" id="9129572at2"/>
<organism evidence="3 4">
    <name type="scientific">Paraburkholderia phenazinium</name>
    <dbReference type="NCBI Taxonomy" id="60549"/>
    <lineage>
        <taxon>Bacteria</taxon>
        <taxon>Pseudomonadati</taxon>
        <taxon>Pseudomonadota</taxon>
        <taxon>Betaproteobacteria</taxon>
        <taxon>Burkholderiales</taxon>
        <taxon>Burkholderiaceae</taxon>
        <taxon>Paraburkholderia</taxon>
    </lineage>
</organism>
<dbReference type="AlphaFoldDB" id="A0A1G8EFV8"/>
<keyword evidence="2" id="KW-0472">Membrane</keyword>
<sequence>MNQTKATQDLHDNRAHSATRSRGLFPLYTLLAFVVAISLSRLLQAAPIDVDQLWNWDSPATSEERFRAALAGADANQSFILQTQIARTYGLRGQFAQARQILDDLKPKLARVSPEAQVRYYLERGRTFASAVSTAGGASPETMREAREDYANAFRLARQYHLDALAVDALHMMAFVDTAPADQLRWDDRALSLALDSSDPKAQHWEASLRNNIGNALNDLNRHQEALDQFRIALALRERAGDAEATRQAWCSVGWTLRLLGRNAEALAIQQHLLAEYDANGTTNPDVLDELKEIYRATGDERDAAAYASRLQAYQAAHPDTNQ</sequence>
<dbReference type="InterPro" id="IPR019734">
    <property type="entry name" value="TPR_rpt"/>
</dbReference>
<protein>
    <submittedName>
        <fullName evidence="3">Tetratricopeptide repeat-containing protein</fullName>
    </submittedName>
</protein>
<proteinExistence type="predicted"/>
<evidence type="ECO:0000313" key="4">
    <source>
        <dbReference type="Proteomes" id="UP000199706"/>
    </source>
</evidence>
<keyword evidence="1" id="KW-0802">TPR repeat</keyword>
<dbReference type="RefSeq" id="WP_090687378.1">
    <property type="nucleotide sequence ID" value="NZ_CADERL010000007.1"/>
</dbReference>
<dbReference type="Pfam" id="PF13424">
    <property type="entry name" value="TPR_12"/>
    <property type="match status" value="1"/>
</dbReference>